<accession>A0A369W9W1</accession>
<keyword evidence="1" id="KW-0472">Membrane</keyword>
<feature type="domain" description="DUF1468" evidence="2">
    <location>
        <begin position="7"/>
        <end position="147"/>
    </location>
</feature>
<evidence type="ECO:0000313" key="4">
    <source>
        <dbReference type="Proteomes" id="UP000253759"/>
    </source>
</evidence>
<evidence type="ECO:0000256" key="1">
    <source>
        <dbReference type="SAM" id="Phobius"/>
    </source>
</evidence>
<gene>
    <name evidence="3" type="ORF">DVH29_01775</name>
</gene>
<organism evidence="3 4">
    <name type="scientific">Pelagibacterium lacus</name>
    <dbReference type="NCBI Taxonomy" id="2282655"/>
    <lineage>
        <taxon>Bacteria</taxon>
        <taxon>Pseudomonadati</taxon>
        <taxon>Pseudomonadota</taxon>
        <taxon>Alphaproteobacteria</taxon>
        <taxon>Hyphomicrobiales</taxon>
        <taxon>Devosiaceae</taxon>
        <taxon>Pelagibacterium</taxon>
    </lineage>
</organism>
<proteinExistence type="predicted"/>
<name>A0A369W9W1_9HYPH</name>
<keyword evidence="4" id="KW-1185">Reference proteome</keyword>
<dbReference type="OrthoDB" id="6174504at2"/>
<evidence type="ECO:0000313" key="3">
    <source>
        <dbReference type="EMBL" id="RDE10150.1"/>
    </source>
</evidence>
<evidence type="ECO:0000259" key="2">
    <source>
        <dbReference type="Pfam" id="PF07331"/>
    </source>
</evidence>
<dbReference type="AlphaFoldDB" id="A0A369W9W1"/>
<feature type="transmembrane region" description="Helical" evidence="1">
    <location>
        <begin position="38"/>
        <end position="59"/>
    </location>
</feature>
<dbReference type="Pfam" id="PF07331">
    <property type="entry name" value="TctB"/>
    <property type="match status" value="1"/>
</dbReference>
<comment type="caution">
    <text evidence="3">The sequence shown here is derived from an EMBL/GenBank/DDBJ whole genome shotgun (WGS) entry which is preliminary data.</text>
</comment>
<dbReference type="InterPro" id="IPR009936">
    <property type="entry name" value="DUF1468"/>
</dbReference>
<protein>
    <submittedName>
        <fullName evidence="3">Tripartite tricarboxylate transporter TctB family protein</fullName>
    </submittedName>
</protein>
<sequence length="152" mass="16211">MRIHDSLIGLFFVVLGAYVLFEASRFPGMPGQAIGPGSFPMLFGALFVIGGLIIARQGIAEGFGKLVVLNEGWLVPSRAIAVVVSVFGTILLAAFFSQIGFLIGGVLLLVTLFMLLGHRSLLWVAVAVGFVFGIYFLMSRLLLVPLPAGPLF</sequence>
<reference evidence="4" key="1">
    <citation type="submission" date="2018-07" db="EMBL/GenBank/DDBJ databases">
        <authorList>
            <person name="Liu B.-T."/>
            <person name="Du Z."/>
        </authorList>
    </citation>
    <scope>NUCLEOTIDE SEQUENCE [LARGE SCALE GENOMIC DNA]</scope>
    <source>
        <strain evidence="4">XYN52</strain>
    </source>
</reference>
<dbReference type="Proteomes" id="UP000253759">
    <property type="component" value="Unassembled WGS sequence"/>
</dbReference>
<keyword evidence="1" id="KW-1133">Transmembrane helix</keyword>
<dbReference type="EMBL" id="QQNH01000002">
    <property type="protein sequence ID" value="RDE10150.1"/>
    <property type="molecule type" value="Genomic_DNA"/>
</dbReference>
<feature type="transmembrane region" description="Helical" evidence="1">
    <location>
        <begin position="6"/>
        <end position="26"/>
    </location>
</feature>
<keyword evidence="1" id="KW-0812">Transmembrane</keyword>
<feature type="transmembrane region" description="Helical" evidence="1">
    <location>
        <begin position="121"/>
        <end position="143"/>
    </location>
</feature>
<dbReference type="RefSeq" id="WP_114644447.1">
    <property type="nucleotide sequence ID" value="NZ_QQNH01000002.1"/>
</dbReference>
<feature type="transmembrane region" description="Helical" evidence="1">
    <location>
        <begin position="79"/>
        <end position="109"/>
    </location>
</feature>